<reference evidence="1 2" key="1">
    <citation type="journal article" date="2017" name="Nature">
        <title>The Apostasia genome and the evolution of orchids.</title>
        <authorList>
            <person name="Zhang G.Q."/>
            <person name="Liu K.W."/>
            <person name="Li Z."/>
            <person name="Lohaus R."/>
            <person name="Hsiao Y.Y."/>
            <person name="Niu S.C."/>
            <person name="Wang J.Y."/>
            <person name="Lin Y.C."/>
            <person name="Xu Q."/>
            <person name="Chen L.J."/>
            <person name="Yoshida K."/>
            <person name="Fujiwara S."/>
            <person name="Wang Z.W."/>
            <person name="Zhang Y.Q."/>
            <person name="Mitsuda N."/>
            <person name="Wang M."/>
            <person name="Liu G.H."/>
            <person name="Pecoraro L."/>
            <person name="Huang H.X."/>
            <person name="Xiao X.J."/>
            <person name="Lin M."/>
            <person name="Wu X.Y."/>
            <person name="Wu W.L."/>
            <person name="Chen Y.Y."/>
            <person name="Chang S.B."/>
            <person name="Sakamoto S."/>
            <person name="Ohme-Takagi M."/>
            <person name="Yagi M."/>
            <person name="Zeng S.J."/>
            <person name="Shen C.Y."/>
            <person name="Yeh C.M."/>
            <person name="Luo Y.B."/>
            <person name="Tsai W.C."/>
            <person name="Van de Peer Y."/>
            <person name="Liu Z.J."/>
        </authorList>
    </citation>
    <scope>NUCLEOTIDE SEQUENCE [LARGE SCALE GENOMIC DNA]</scope>
    <source>
        <strain evidence="2">cv. Shenzhen</strain>
        <tissue evidence="1">Stem</tissue>
    </source>
</reference>
<evidence type="ECO:0000313" key="1">
    <source>
        <dbReference type="EMBL" id="PKA55364.1"/>
    </source>
</evidence>
<keyword evidence="2" id="KW-1185">Reference proteome</keyword>
<dbReference type="OrthoDB" id="607613at2759"/>
<name>A0A2I0AIH3_9ASPA</name>
<accession>A0A2I0AIH3</accession>
<organism evidence="1 2">
    <name type="scientific">Apostasia shenzhenica</name>
    <dbReference type="NCBI Taxonomy" id="1088818"/>
    <lineage>
        <taxon>Eukaryota</taxon>
        <taxon>Viridiplantae</taxon>
        <taxon>Streptophyta</taxon>
        <taxon>Embryophyta</taxon>
        <taxon>Tracheophyta</taxon>
        <taxon>Spermatophyta</taxon>
        <taxon>Magnoliopsida</taxon>
        <taxon>Liliopsida</taxon>
        <taxon>Asparagales</taxon>
        <taxon>Orchidaceae</taxon>
        <taxon>Apostasioideae</taxon>
        <taxon>Apostasia</taxon>
    </lineage>
</organism>
<gene>
    <name evidence="1" type="ORF">AXF42_Ash004003</name>
</gene>
<dbReference type="EMBL" id="KZ451980">
    <property type="protein sequence ID" value="PKA55364.1"/>
    <property type="molecule type" value="Genomic_DNA"/>
</dbReference>
<proteinExistence type="predicted"/>
<evidence type="ECO:0000313" key="2">
    <source>
        <dbReference type="Proteomes" id="UP000236161"/>
    </source>
</evidence>
<dbReference type="Proteomes" id="UP000236161">
    <property type="component" value="Unassembled WGS sequence"/>
</dbReference>
<dbReference type="AlphaFoldDB" id="A0A2I0AIH3"/>
<sequence length="82" mass="9098">MPGLRDMWSQECSKLRERVQEADIFPLGLFVQKTAVEKKRDAHSVASLGLEVKNRLLLPPPPPPPPPFSEAAVSMLVDCFSP</sequence>
<protein>
    <submittedName>
        <fullName evidence="1">Uncharacterized protein</fullName>
    </submittedName>
</protein>